<dbReference type="PANTHER" id="PTHR33670">
    <property type="entry name" value="SPLICING FACTOR, PROLINE- AND GLUTAMINE-RICH-LIKE"/>
    <property type="match status" value="1"/>
</dbReference>
<reference evidence="2" key="1">
    <citation type="submission" date="2023-05" db="EMBL/GenBank/DDBJ databases">
        <title>Nepenthes gracilis genome sequencing.</title>
        <authorList>
            <person name="Fukushima K."/>
        </authorList>
    </citation>
    <scope>NUCLEOTIDE SEQUENCE</scope>
    <source>
        <strain evidence="2">SING2019-196</strain>
    </source>
</reference>
<evidence type="ECO:0000256" key="1">
    <source>
        <dbReference type="SAM" id="MobiDB-lite"/>
    </source>
</evidence>
<evidence type="ECO:0000313" key="3">
    <source>
        <dbReference type="Proteomes" id="UP001279734"/>
    </source>
</evidence>
<organism evidence="2 3">
    <name type="scientific">Nepenthes gracilis</name>
    <name type="common">Slender pitcher plant</name>
    <dbReference type="NCBI Taxonomy" id="150966"/>
    <lineage>
        <taxon>Eukaryota</taxon>
        <taxon>Viridiplantae</taxon>
        <taxon>Streptophyta</taxon>
        <taxon>Embryophyta</taxon>
        <taxon>Tracheophyta</taxon>
        <taxon>Spermatophyta</taxon>
        <taxon>Magnoliopsida</taxon>
        <taxon>eudicotyledons</taxon>
        <taxon>Gunneridae</taxon>
        <taxon>Pentapetalae</taxon>
        <taxon>Caryophyllales</taxon>
        <taxon>Nepenthaceae</taxon>
        <taxon>Nepenthes</taxon>
    </lineage>
</organism>
<dbReference type="Proteomes" id="UP001279734">
    <property type="component" value="Unassembled WGS sequence"/>
</dbReference>
<dbReference type="AlphaFoldDB" id="A0AAD3P417"/>
<dbReference type="EMBL" id="BSYO01000001">
    <property type="protein sequence ID" value="GMG98962.1"/>
    <property type="molecule type" value="Genomic_DNA"/>
</dbReference>
<comment type="caution">
    <text evidence="2">The sequence shown here is derived from an EMBL/GenBank/DDBJ whole genome shotgun (WGS) entry which is preliminary data.</text>
</comment>
<gene>
    <name evidence="2" type="ORF">Nepgr_000802</name>
</gene>
<proteinExistence type="predicted"/>
<feature type="compositionally biased region" description="Basic and acidic residues" evidence="1">
    <location>
        <begin position="192"/>
        <end position="201"/>
    </location>
</feature>
<accession>A0AAD3P417</accession>
<evidence type="ECO:0000313" key="2">
    <source>
        <dbReference type="EMBL" id="GMG98962.1"/>
    </source>
</evidence>
<sequence>MLQSLTKGPNINSHVKQYEPRRYKNSSLVSYRTPLSRHCFTYKIKSPPTKRGLQSIQTLPVSSATAPAPPAISSSRCVRLPSPLSFIPFKNRRFCPKYSDMGVAVRSDEVLNSRLHPHQYLISPPSKPRRSSNTHNSSRSSRRIRSQPASPSPLANSDVSKPRREKIPVMGQVRILKRGEELADTTPTTSFEDGKSGPEESVVVKRGEDLDQRTPATSFETRRPTSEDSAVESVLYATSRLGPDPGLLPKLSERSPVVDVFHVGTAFITSPPPSSLPFPAVITKRSSGLKADEAASELRRMLRLH</sequence>
<keyword evidence="3" id="KW-1185">Reference proteome</keyword>
<dbReference type="PANTHER" id="PTHR33670:SF17">
    <property type="entry name" value="ANTHER-SPECIFIC PROLINE-RICH PROTEIN APG"/>
    <property type="match status" value="1"/>
</dbReference>
<name>A0AAD3P417_NEPGR</name>
<feature type="region of interest" description="Disordered" evidence="1">
    <location>
        <begin position="119"/>
        <end position="201"/>
    </location>
</feature>
<protein>
    <submittedName>
        <fullName evidence="2">Uncharacterized protein</fullName>
    </submittedName>
</protein>